<dbReference type="PANTHER" id="PTHR46003:SF1">
    <property type="entry name" value="HOST CELL FACTOR"/>
    <property type="match status" value="1"/>
</dbReference>
<organism evidence="4">
    <name type="scientific">Notodromas monacha</name>
    <dbReference type="NCBI Taxonomy" id="399045"/>
    <lineage>
        <taxon>Eukaryota</taxon>
        <taxon>Metazoa</taxon>
        <taxon>Ecdysozoa</taxon>
        <taxon>Arthropoda</taxon>
        <taxon>Crustacea</taxon>
        <taxon>Oligostraca</taxon>
        <taxon>Ostracoda</taxon>
        <taxon>Podocopa</taxon>
        <taxon>Podocopida</taxon>
        <taxon>Cypridocopina</taxon>
        <taxon>Cypridoidea</taxon>
        <taxon>Cyprididae</taxon>
        <taxon>Notodromas</taxon>
    </lineage>
</organism>
<dbReference type="GO" id="GO:0006338">
    <property type="term" value="P:chromatin remodeling"/>
    <property type="evidence" value="ECO:0007669"/>
    <property type="project" value="TreeGrafter"/>
</dbReference>
<dbReference type="PANTHER" id="PTHR46003">
    <property type="entry name" value="HOST CELL FACTOR"/>
    <property type="match status" value="1"/>
</dbReference>
<dbReference type="AlphaFoldDB" id="A0A7R9GGI1"/>
<proteinExistence type="predicted"/>
<dbReference type="GO" id="GO:0035097">
    <property type="term" value="C:histone methyltransferase complex"/>
    <property type="evidence" value="ECO:0007669"/>
    <property type="project" value="TreeGrafter"/>
</dbReference>
<evidence type="ECO:0000313" key="4">
    <source>
        <dbReference type="EMBL" id="CAD7279809.1"/>
    </source>
</evidence>
<sequence length="616" mass="68259">MASTILRWKRVKVSPSPEEPVPRHGHRGVVWKDYFIIFGGGNEGIYNELHVFDFGTHQWFSPDVTGDIPPGCASHGFVTVDDRIFLFGGTQEYGKHTNEMYELQIRKWRWKFLDSPSGETPSPRFGHSLTVVGKRMFLFGGLANSSESPVKNVPVYLDDFYTVQVMPVTGIGKWTRVRDSGKRPSARESHSAVAYQTRDGKNKLVIYGGMNGVRLGDVFIFDVETTVWKKPGISGLPPLQRSLHSAVVVGHIMHIFGGWVPLVIEDPCHGIREKEWRCSNSFAALNLDTLHWESFAMDMHEESLPIARAGHVCVAVDSRLYIWSGRDGFKRSWNKQVCLQDFWSMDTRPPEAPLLLKATNTDAQSTALSWTTVRSADRYLVQIQKDPTFSQAKLKVAVIPKQGNVIKPVPVPCSSPPNKETHPLVVHSPDAEPAKKPKVMEMRVIPAKVLKGNLPNLSVQNIQMTYSRKTIQVQDPSLQNVSMNAVKTNVAPTSATPAQRIIRVLPATYPTELGDDSSIPVHLVKKKEKSDVALRKPLVIRDANEVEKAVGDQRSVGRPSESYDVGFDDYLRQKPPVPEGNGTDAGVSASANNGNNASSTSGCSSNGFNWDAAMEI</sequence>
<evidence type="ECO:0000256" key="2">
    <source>
        <dbReference type="SAM" id="MobiDB-lite"/>
    </source>
</evidence>
<dbReference type="Pfam" id="PF13854">
    <property type="entry name" value="Kelch_HCF"/>
    <property type="match status" value="1"/>
</dbReference>
<accession>A0A7R9GGI1</accession>
<dbReference type="Gene3D" id="2.120.10.80">
    <property type="entry name" value="Kelch-type beta propeller"/>
    <property type="match status" value="2"/>
</dbReference>
<dbReference type="SUPFAM" id="SSF117281">
    <property type="entry name" value="Kelch motif"/>
    <property type="match status" value="2"/>
</dbReference>
<dbReference type="OrthoDB" id="10001928at2759"/>
<feature type="region of interest" description="Disordered" evidence="2">
    <location>
        <begin position="548"/>
        <end position="605"/>
    </location>
</feature>
<dbReference type="Gene3D" id="6.10.250.2590">
    <property type="match status" value="1"/>
</dbReference>
<dbReference type="GO" id="GO:0003713">
    <property type="term" value="F:transcription coactivator activity"/>
    <property type="evidence" value="ECO:0007669"/>
    <property type="project" value="TreeGrafter"/>
</dbReference>
<evidence type="ECO:0000259" key="3">
    <source>
        <dbReference type="Pfam" id="PF13854"/>
    </source>
</evidence>
<dbReference type="Proteomes" id="UP000678499">
    <property type="component" value="Unassembled WGS sequence"/>
</dbReference>
<protein>
    <recommendedName>
        <fullName evidence="3">Host cell factor Kelch-repeats domain-containing protein</fullName>
    </recommendedName>
</protein>
<keyword evidence="1" id="KW-0677">Repeat</keyword>
<keyword evidence="5" id="KW-1185">Reference proteome</keyword>
<evidence type="ECO:0000313" key="5">
    <source>
        <dbReference type="Proteomes" id="UP000678499"/>
    </source>
</evidence>
<dbReference type="InterPro" id="IPR015915">
    <property type="entry name" value="Kelch-typ_b-propeller"/>
</dbReference>
<dbReference type="EMBL" id="CAJPEX010001795">
    <property type="protein sequence ID" value="CAG0919961.1"/>
    <property type="molecule type" value="Genomic_DNA"/>
</dbReference>
<name>A0A7R9GGI1_9CRUS</name>
<dbReference type="EMBL" id="OA883832">
    <property type="protein sequence ID" value="CAD7279809.1"/>
    <property type="molecule type" value="Genomic_DNA"/>
</dbReference>
<feature type="compositionally biased region" description="Low complexity" evidence="2">
    <location>
        <begin position="585"/>
        <end position="605"/>
    </location>
</feature>
<evidence type="ECO:0000256" key="1">
    <source>
        <dbReference type="ARBA" id="ARBA00022737"/>
    </source>
</evidence>
<reference evidence="4" key="1">
    <citation type="submission" date="2020-11" db="EMBL/GenBank/DDBJ databases">
        <authorList>
            <person name="Tran Van P."/>
        </authorList>
    </citation>
    <scope>NUCLEOTIDE SEQUENCE</scope>
</reference>
<feature type="region of interest" description="Disordered" evidence="2">
    <location>
        <begin position="409"/>
        <end position="431"/>
    </location>
</feature>
<dbReference type="InterPro" id="IPR043536">
    <property type="entry name" value="HCF1/2"/>
</dbReference>
<dbReference type="InterPro" id="IPR059124">
    <property type="entry name" value="Kelch_HCF"/>
</dbReference>
<gene>
    <name evidence="4" type="ORF">NMOB1V02_LOCUS7474</name>
</gene>
<feature type="domain" description="Host cell factor Kelch-repeats" evidence="3">
    <location>
        <begin position="7"/>
        <end position="345"/>
    </location>
</feature>